<dbReference type="EMBL" id="CP039354">
    <property type="protein sequence ID" value="QCE11377.1"/>
    <property type="molecule type" value="Genomic_DNA"/>
</dbReference>
<dbReference type="Proteomes" id="UP000501690">
    <property type="component" value="Linkage Group LG10"/>
</dbReference>
<dbReference type="AlphaFoldDB" id="A0A4D6NHF9"/>
<accession>A0A4D6NHF9</accession>
<keyword evidence="2" id="KW-1185">Reference proteome</keyword>
<evidence type="ECO:0000313" key="2">
    <source>
        <dbReference type="Proteomes" id="UP000501690"/>
    </source>
</evidence>
<protein>
    <submittedName>
        <fullName evidence="1">Uncharacterized protein</fullName>
    </submittedName>
</protein>
<proteinExistence type="predicted"/>
<organism evidence="1 2">
    <name type="scientific">Vigna unguiculata</name>
    <name type="common">Cowpea</name>
    <dbReference type="NCBI Taxonomy" id="3917"/>
    <lineage>
        <taxon>Eukaryota</taxon>
        <taxon>Viridiplantae</taxon>
        <taxon>Streptophyta</taxon>
        <taxon>Embryophyta</taxon>
        <taxon>Tracheophyta</taxon>
        <taxon>Spermatophyta</taxon>
        <taxon>Magnoliopsida</taxon>
        <taxon>eudicotyledons</taxon>
        <taxon>Gunneridae</taxon>
        <taxon>Pentapetalae</taxon>
        <taxon>rosids</taxon>
        <taxon>fabids</taxon>
        <taxon>Fabales</taxon>
        <taxon>Fabaceae</taxon>
        <taxon>Papilionoideae</taxon>
        <taxon>50 kb inversion clade</taxon>
        <taxon>NPAAA clade</taxon>
        <taxon>indigoferoid/millettioid clade</taxon>
        <taxon>Phaseoleae</taxon>
        <taxon>Vigna</taxon>
    </lineage>
</organism>
<reference evidence="1 2" key="1">
    <citation type="submission" date="2019-04" db="EMBL/GenBank/DDBJ databases">
        <title>An improved genome assembly and genetic linkage map for asparagus bean, Vigna unguiculata ssp. sesquipedialis.</title>
        <authorList>
            <person name="Xia Q."/>
            <person name="Zhang R."/>
            <person name="Dong Y."/>
        </authorList>
    </citation>
    <scope>NUCLEOTIDE SEQUENCE [LARGE SCALE GENOMIC DNA]</scope>
    <source>
        <tissue evidence="1">Leaf</tissue>
    </source>
</reference>
<evidence type="ECO:0000313" key="1">
    <source>
        <dbReference type="EMBL" id="QCE11377.1"/>
    </source>
</evidence>
<gene>
    <name evidence="1" type="ORF">DEO72_LG10g2610</name>
</gene>
<name>A0A4D6NHF9_VIGUN</name>
<sequence length="270" mass="31843">MGTNFFSDPKGNVINIEFEETLRTQRQFCAVEQVRTFGFARDVSFSLLKRRFDDCSDPKGNVINIEFEETLRTQRQFCAVEQVMWFYELNDVYYVCSLYCGDRYFRIRVFDRDWNEVVYPGRRNNGLARDPLSSVRFFQAFRVQFIPNTLLIILPDYFQMFCEHKISFNDLVKLYDPLTKNKFEIYVDTDEANNIFIYMIFSAEGVEIDYKRDFGNACRSKVEVGSVDCEKILSPYDVQSSSLYLDVKFVKEGLVKGRKNYVLTNGQSQY</sequence>